<accession>A0A438EDZ7</accession>
<proteinExistence type="predicted"/>
<evidence type="ECO:0000313" key="2">
    <source>
        <dbReference type="Proteomes" id="UP000288805"/>
    </source>
</evidence>
<dbReference type="PANTHER" id="PTHR35131:SF1">
    <property type="entry name" value="EXPRESSED PROTEIN"/>
    <property type="match status" value="1"/>
</dbReference>
<reference evidence="1 2" key="1">
    <citation type="journal article" date="2018" name="PLoS Genet.">
        <title>Population sequencing reveals clonal diversity and ancestral inbreeding in the grapevine cultivar Chardonnay.</title>
        <authorList>
            <person name="Roach M.J."/>
            <person name="Johnson D.L."/>
            <person name="Bohlmann J."/>
            <person name="van Vuuren H.J."/>
            <person name="Jones S.J."/>
            <person name="Pretorius I.S."/>
            <person name="Schmidt S.A."/>
            <person name="Borneman A.R."/>
        </authorList>
    </citation>
    <scope>NUCLEOTIDE SEQUENCE [LARGE SCALE GENOMIC DNA]</scope>
    <source>
        <strain evidence="2">cv. Chardonnay</strain>
        <tissue evidence="1">Leaf</tissue>
    </source>
</reference>
<name>A0A438EDZ7_VITVI</name>
<gene>
    <name evidence="1" type="ORF">CK203_068673</name>
</gene>
<evidence type="ECO:0000313" key="1">
    <source>
        <dbReference type="EMBL" id="RVW45889.1"/>
    </source>
</evidence>
<dbReference type="EMBL" id="QGNW01001308">
    <property type="protein sequence ID" value="RVW45889.1"/>
    <property type="molecule type" value="Genomic_DNA"/>
</dbReference>
<organism evidence="1 2">
    <name type="scientific">Vitis vinifera</name>
    <name type="common">Grape</name>
    <dbReference type="NCBI Taxonomy" id="29760"/>
    <lineage>
        <taxon>Eukaryota</taxon>
        <taxon>Viridiplantae</taxon>
        <taxon>Streptophyta</taxon>
        <taxon>Embryophyta</taxon>
        <taxon>Tracheophyta</taxon>
        <taxon>Spermatophyta</taxon>
        <taxon>Magnoliopsida</taxon>
        <taxon>eudicotyledons</taxon>
        <taxon>Gunneridae</taxon>
        <taxon>Pentapetalae</taxon>
        <taxon>rosids</taxon>
        <taxon>Vitales</taxon>
        <taxon>Vitaceae</taxon>
        <taxon>Viteae</taxon>
        <taxon>Vitis</taxon>
    </lineage>
</organism>
<sequence>MGRSSRHKAILPEPPLASSRSLLLQFNHTIKKMEYKASCTATKCPERMAAKAPVEVGTRGTVGSLVMKEIEYFSRLELDRHGSGSSQRSQAHVVDVASGSTGRSRHRFWFLIMTWRRKKRRSSRTFLPSICSVVEVADSHRLNGIPGFNYRILKDDVPSLLLMLPLLLTSFKDNLLSCNVNAVGRPVAYILPEKQTFSGFSVEDYVFHGSPFLHSNGRLIAMDFQS</sequence>
<dbReference type="PANTHER" id="PTHR35131">
    <property type="entry name" value="EXPRESSED PROTEIN"/>
    <property type="match status" value="1"/>
</dbReference>
<comment type="caution">
    <text evidence="1">The sequence shown here is derived from an EMBL/GenBank/DDBJ whole genome shotgun (WGS) entry which is preliminary data.</text>
</comment>
<dbReference type="Proteomes" id="UP000288805">
    <property type="component" value="Unassembled WGS sequence"/>
</dbReference>
<dbReference type="OrthoDB" id="783264at2759"/>
<protein>
    <submittedName>
        <fullName evidence="1">Uncharacterized protein</fullName>
    </submittedName>
</protein>
<dbReference type="AlphaFoldDB" id="A0A438EDZ7"/>